<dbReference type="PANTHER" id="PTHR47668:SF1">
    <property type="entry name" value="DIENELACTONE HYDROLASE DOMAIN-CONTAINING PROTEIN-RELATED"/>
    <property type="match status" value="1"/>
</dbReference>
<dbReference type="Gene3D" id="3.40.50.1820">
    <property type="entry name" value="alpha/beta hydrolase"/>
    <property type="match status" value="1"/>
</dbReference>
<keyword evidence="3" id="KW-1185">Reference proteome</keyword>
<comment type="caution">
    <text evidence="2">The sequence shown here is derived from an EMBL/GenBank/DDBJ whole genome shotgun (WGS) entry which is preliminary data.</text>
</comment>
<name>A0A8H8RTM2_9HELO</name>
<dbReference type="GO" id="GO:0016787">
    <property type="term" value="F:hydrolase activity"/>
    <property type="evidence" value="ECO:0007669"/>
    <property type="project" value="InterPro"/>
</dbReference>
<proteinExistence type="predicted"/>
<accession>A0A8H8RTM2</accession>
<gene>
    <name evidence="2" type="ORF">LOCC1_G004390</name>
</gene>
<feature type="domain" description="Dienelactone hydrolase" evidence="1">
    <location>
        <begin position="35"/>
        <end position="191"/>
    </location>
</feature>
<evidence type="ECO:0000259" key="1">
    <source>
        <dbReference type="Pfam" id="PF01738"/>
    </source>
</evidence>
<reference evidence="2 3" key="1">
    <citation type="submission" date="2018-05" db="EMBL/GenBank/DDBJ databases">
        <title>Genome sequencing and assembly of the regulated plant pathogen Lachnellula willkommii and related sister species for the development of diagnostic species identification markers.</title>
        <authorList>
            <person name="Giroux E."/>
            <person name="Bilodeau G."/>
        </authorList>
    </citation>
    <scope>NUCLEOTIDE SEQUENCE [LARGE SCALE GENOMIC DNA]</scope>
    <source>
        <strain evidence="2 3">CBS 160.35</strain>
    </source>
</reference>
<dbReference type="SUPFAM" id="SSF53474">
    <property type="entry name" value="alpha/beta-Hydrolases"/>
    <property type="match status" value="1"/>
</dbReference>
<protein>
    <submittedName>
        <fullName evidence="2">Putative AIM2 family protein</fullName>
    </submittedName>
</protein>
<dbReference type="InterPro" id="IPR029058">
    <property type="entry name" value="AB_hydrolase_fold"/>
</dbReference>
<dbReference type="OrthoDB" id="2147163at2759"/>
<evidence type="ECO:0000313" key="3">
    <source>
        <dbReference type="Proteomes" id="UP000443090"/>
    </source>
</evidence>
<organism evidence="2 3">
    <name type="scientific">Lachnellula occidentalis</name>
    <dbReference type="NCBI Taxonomy" id="215460"/>
    <lineage>
        <taxon>Eukaryota</taxon>
        <taxon>Fungi</taxon>
        <taxon>Dikarya</taxon>
        <taxon>Ascomycota</taxon>
        <taxon>Pezizomycotina</taxon>
        <taxon>Leotiomycetes</taxon>
        <taxon>Helotiales</taxon>
        <taxon>Lachnaceae</taxon>
        <taxon>Lachnellula</taxon>
    </lineage>
</organism>
<dbReference type="InterPro" id="IPR002925">
    <property type="entry name" value="Dienelactn_hydro"/>
</dbReference>
<evidence type="ECO:0000313" key="2">
    <source>
        <dbReference type="EMBL" id="TVY40721.1"/>
    </source>
</evidence>
<dbReference type="PANTHER" id="PTHR47668">
    <property type="entry name" value="DIENELACTONE HYDROLASE FAMILY PROTEIN (AFU_ORTHOLOGUE AFUA_6G01940)"/>
    <property type="match status" value="1"/>
</dbReference>
<dbReference type="EMBL" id="QGMI01000437">
    <property type="protein sequence ID" value="TVY40721.1"/>
    <property type="molecule type" value="Genomic_DNA"/>
</dbReference>
<sequence>MTCEACKTIPPVIAEGYENKGSWGEIAGLKTCPATATKALVALYDVFGPAPQTLQGADAVSMALNALVLVPDFFRGGKMEFSWYGNDLSEETKAAKEAFTAMAMDFSAFVPALKDVVGEGKERWEGVEAWGAYGLCWGGKVVALSSGPGTPFKASGQVHPGRLATTDAYHITIPHIVLASNGEDAAIVQQYKDVLGKQGVVETYGGMHHGESFFLPKMNEKKLGWMGARANLKDEANFKEYERG</sequence>
<dbReference type="Proteomes" id="UP000443090">
    <property type="component" value="Unassembled WGS sequence"/>
</dbReference>
<dbReference type="Pfam" id="PF01738">
    <property type="entry name" value="DLH"/>
    <property type="match status" value="1"/>
</dbReference>
<dbReference type="AlphaFoldDB" id="A0A8H8RTM2"/>